<dbReference type="SUPFAM" id="SSF50129">
    <property type="entry name" value="GroES-like"/>
    <property type="match status" value="1"/>
</dbReference>
<dbReference type="SMART" id="SM00829">
    <property type="entry name" value="PKS_ER"/>
    <property type="match status" value="1"/>
</dbReference>
<comment type="similarity">
    <text evidence="2 6">Belongs to the zinc-containing alcohol dehydrogenase family.</text>
</comment>
<evidence type="ECO:0000256" key="5">
    <source>
        <dbReference type="ARBA" id="ARBA00023002"/>
    </source>
</evidence>
<dbReference type="InterPro" id="IPR002328">
    <property type="entry name" value="ADH_Zn_CS"/>
</dbReference>
<dbReference type="InterPro" id="IPR013154">
    <property type="entry name" value="ADH-like_N"/>
</dbReference>
<feature type="domain" description="Enoyl reductase (ER)" evidence="7">
    <location>
        <begin position="8"/>
        <end position="365"/>
    </location>
</feature>
<evidence type="ECO:0000256" key="2">
    <source>
        <dbReference type="ARBA" id="ARBA00008072"/>
    </source>
</evidence>
<evidence type="ECO:0000313" key="8">
    <source>
        <dbReference type="EMBL" id="PPQ70669.1"/>
    </source>
</evidence>
<accession>A0A409VWP3</accession>
<dbReference type="STRING" id="93625.A0A409VWP3"/>
<comment type="caution">
    <text evidence="8">The sequence shown here is derived from an EMBL/GenBank/DDBJ whole genome shotgun (WGS) entry which is preliminary data.</text>
</comment>
<dbReference type="Proteomes" id="UP000283269">
    <property type="component" value="Unassembled WGS sequence"/>
</dbReference>
<proteinExistence type="inferred from homology"/>
<dbReference type="CDD" id="cd08233">
    <property type="entry name" value="butanediol_DH_like"/>
    <property type="match status" value="1"/>
</dbReference>
<dbReference type="OrthoDB" id="3941538at2759"/>
<dbReference type="InterPro" id="IPR020843">
    <property type="entry name" value="ER"/>
</dbReference>
<organism evidence="8 9">
    <name type="scientific">Psilocybe cyanescens</name>
    <dbReference type="NCBI Taxonomy" id="93625"/>
    <lineage>
        <taxon>Eukaryota</taxon>
        <taxon>Fungi</taxon>
        <taxon>Dikarya</taxon>
        <taxon>Basidiomycota</taxon>
        <taxon>Agaricomycotina</taxon>
        <taxon>Agaricomycetes</taxon>
        <taxon>Agaricomycetidae</taxon>
        <taxon>Agaricales</taxon>
        <taxon>Agaricineae</taxon>
        <taxon>Strophariaceae</taxon>
        <taxon>Psilocybe</taxon>
    </lineage>
</organism>
<dbReference type="InterPro" id="IPR036291">
    <property type="entry name" value="NAD(P)-bd_dom_sf"/>
</dbReference>
<evidence type="ECO:0000256" key="6">
    <source>
        <dbReference type="RuleBase" id="RU361277"/>
    </source>
</evidence>
<dbReference type="Gene3D" id="3.90.180.10">
    <property type="entry name" value="Medium-chain alcohol dehydrogenases, catalytic domain"/>
    <property type="match status" value="1"/>
</dbReference>
<dbReference type="InterPro" id="IPR013149">
    <property type="entry name" value="ADH-like_C"/>
</dbReference>
<gene>
    <name evidence="8" type="ORF">CVT25_010771</name>
</gene>
<dbReference type="InterPro" id="IPR011032">
    <property type="entry name" value="GroES-like_sf"/>
</dbReference>
<dbReference type="InParanoid" id="A0A409VWP3"/>
<dbReference type="GO" id="GO:0005737">
    <property type="term" value="C:cytoplasm"/>
    <property type="evidence" value="ECO:0007669"/>
    <property type="project" value="TreeGrafter"/>
</dbReference>
<dbReference type="PANTHER" id="PTHR43161">
    <property type="entry name" value="SORBITOL DEHYDROGENASE"/>
    <property type="match status" value="1"/>
</dbReference>
<dbReference type="EMBL" id="NHYD01003894">
    <property type="protein sequence ID" value="PPQ70669.1"/>
    <property type="molecule type" value="Genomic_DNA"/>
</dbReference>
<sequence length="367" mass="38613">MKAALYYGPGKVKVEQIPEPEPKEGQIKVKIAWNGICGSDLHAYLAHIPPYATADVPNDVTGAILPVTLGHEFSGTIVGHGGGIDGDKWRIGQNVIIEPLVSCLKESCTYCAAGTRNVCRSATFIGIGGWGGGLAEYIAVDTRYVHILPDGISLEVGAMIEPLAVAYYAVKKSGFKPGQTALIVGGGPIGLLVLKVLRAMDPASVIIQSEPASGRRALALKHGATSVVDPLAPSADGLPSSSTLHTAVMELTNGVGVDVAFDAAGIQASIDAALFNVRPRGTFVNVAIWEESPRVNMNLITAREINVTATMAYTGVHPEVLEVVASGRIQGLEDLVTKKICIDDVVEQGIMALLTEKDKQVKILVHP</sequence>
<evidence type="ECO:0000256" key="4">
    <source>
        <dbReference type="ARBA" id="ARBA00022833"/>
    </source>
</evidence>
<dbReference type="AlphaFoldDB" id="A0A409VWP3"/>
<dbReference type="PROSITE" id="PS00059">
    <property type="entry name" value="ADH_ZINC"/>
    <property type="match status" value="1"/>
</dbReference>
<dbReference type="Gene3D" id="3.40.50.720">
    <property type="entry name" value="NAD(P)-binding Rossmann-like Domain"/>
    <property type="match status" value="1"/>
</dbReference>
<evidence type="ECO:0000256" key="1">
    <source>
        <dbReference type="ARBA" id="ARBA00001947"/>
    </source>
</evidence>
<dbReference type="Pfam" id="PF08240">
    <property type="entry name" value="ADH_N"/>
    <property type="match status" value="1"/>
</dbReference>
<comment type="cofactor">
    <cofactor evidence="1 6">
        <name>Zn(2+)</name>
        <dbReference type="ChEBI" id="CHEBI:29105"/>
    </cofactor>
</comment>
<dbReference type="GO" id="GO:0000721">
    <property type="term" value="F:(R,R)-butanediol dehydrogenase activity"/>
    <property type="evidence" value="ECO:0007669"/>
    <property type="project" value="TreeGrafter"/>
</dbReference>
<dbReference type="SUPFAM" id="SSF51735">
    <property type="entry name" value="NAD(P)-binding Rossmann-fold domains"/>
    <property type="match status" value="1"/>
</dbReference>
<dbReference type="Pfam" id="PF00107">
    <property type="entry name" value="ADH_zinc_N"/>
    <property type="match status" value="1"/>
</dbReference>
<dbReference type="PANTHER" id="PTHR43161:SF23">
    <property type="entry name" value="(R,R)-BUTANEDIOL DEHYDROGENASE-RELATED"/>
    <property type="match status" value="1"/>
</dbReference>
<keyword evidence="9" id="KW-1185">Reference proteome</keyword>
<dbReference type="GO" id="GO:0008270">
    <property type="term" value="F:zinc ion binding"/>
    <property type="evidence" value="ECO:0007669"/>
    <property type="project" value="InterPro"/>
</dbReference>
<keyword evidence="3 6" id="KW-0479">Metal-binding</keyword>
<evidence type="ECO:0000313" key="9">
    <source>
        <dbReference type="Proteomes" id="UP000283269"/>
    </source>
</evidence>
<evidence type="ECO:0000256" key="3">
    <source>
        <dbReference type="ARBA" id="ARBA00022723"/>
    </source>
</evidence>
<evidence type="ECO:0000259" key="7">
    <source>
        <dbReference type="SMART" id="SM00829"/>
    </source>
</evidence>
<reference evidence="8 9" key="1">
    <citation type="journal article" date="2018" name="Evol. Lett.">
        <title>Horizontal gene cluster transfer increased hallucinogenic mushroom diversity.</title>
        <authorList>
            <person name="Reynolds H.T."/>
            <person name="Vijayakumar V."/>
            <person name="Gluck-Thaler E."/>
            <person name="Korotkin H.B."/>
            <person name="Matheny P.B."/>
            <person name="Slot J.C."/>
        </authorList>
    </citation>
    <scope>NUCLEOTIDE SEQUENCE [LARGE SCALE GENOMIC DNA]</scope>
    <source>
        <strain evidence="8 9">2631</strain>
    </source>
</reference>
<keyword evidence="5" id="KW-0560">Oxidoreductase</keyword>
<keyword evidence="4 6" id="KW-0862">Zinc</keyword>
<protein>
    <recommendedName>
        <fullName evidence="7">Enoyl reductase (ER) domain-containing protein</fullName>
    </recommendedName>
</protein>
<name>A0A409VWP3_PSICY</name>
<dbReference type="GO" id="GO:0034079">
    <property type="term" value="P:butanediol biosynthetic process"/>
    <property type="evidence" value="ECO:0007669"/>
    <property type="project" value="TreeGrafter"/>
</dbReference>